<name>A0A143HC71_9BACL</name>
<evidence type="ECO:0000259" key="1">
    <source>
        <dbReference type="Pfam" id="PF12867"/>
    </source>
</evidence>
<evidence type="ECO:0000313" key="3">
    <source>
        <dbReference type="Proteomes" id="UP000076021"/>
    </source>
</evidence>
<accession>A0A143HC71</accession>
<evidence type="ECO:0000313" key="2">
    <source>
        <dbReference type="EMBL" id="AMW99377.1"/>
    </source>
</evidence>
<dbReference type="Proteomes" id="UP000076021">
    <property type="component" value="Chromosome"/>
</dbReference>
<dbReference type="AlphaFoldDB" id="A0A143HC71"/>
<dbReference type="InterPro" id="IPR024775">
    <property type="entry name" value="DinB-like"/>
</dbReference>
<reference evidence="2 3" key="1">
    <citation type="journal article" date="2016" name="Genome Announc.">
        <title>Whole-Genome Sequence of Rummeliibacillus stabekisii Strain PP9 Isolated from Antarctic Soil.</title>
        <authorList>
            <person name="da Mota F.F."/>
            <person name="Vollu R.E."/>
            <person name="Jurelevicius D."/>
            <person name="Seldin L."/>
        </authorList>
    </citation>
    <scope>NUCLEOTIDE SEQUENCE [LARGE SCALE GENOMIC DNA]</scope>
    <source>
        <strain evidence="2 3">PP9</strain>
    </source>
</reference>
<dbReference type="RefSeq" id="WP_066788179.1">
    <property type="nucleotide sequence ID" value="NZ_CP014806.1"/>
</dbReference>
<dbReference type="EMBL" id="CP014806">
    <property type="protein sequence ID" value="AMW99377.1"/>
    <property type="molecule type" value="Genomic_DNA"/>
</dbReference>
<dbReference type="OrthoDB" id="2964295at2"/>
<dbReference type="Gene3D" id="1.20.120.450">
    <property type="entry name" value="dinb family like domain"/>
    <property type="match status" value="1"/>
</dbReference>
<dbReference type="KEGG" id="rst:ATY39_07800"/>
<sequence length="159" mass="18896">MSKCEKEILLKEFGSWLDFVEQIDESDWDKPLGEGKWAAYDVVSHILLWDKYFYEEAIKPIAEEKPVTVEHLDFDIFNQEAREFAKTKTNHELAKLAKEYRKCIINSIQEQPAEKFTRQYKDAQGNNFVIENYLKDFIWHDQHHMKQIAEIGKKSRIGL</sequence>
<feature type="domain" description="DinB-like" evidence="1">
    <location>
        <begin position="17"/>
        <end position="148"/>
    </location>
</feature>
<dbReference type="STRING" id="241244.ATY39_07800"/>
<proteinExistence type="predicted"/>
<organism evidence="2 3">
    <name type="scientific">Rummeliibacillus stabekisii</name>
    <dbReference type="NCBI Taxonomy" id="241244"/>
    <lineage>
        <taxon>Bacteria</taxon>
        <taxon>Bacillati</taxon>
        <taxon>Bacillota</taxon>
        <taxon>Bacilli</taxon>
        <taxon>Bacillales</taxon>
        <taxon>Caryophanaceae</taxon>
        <taxon>Rummeliibacillus</taxon>
    </lineage>
</organism>
<gene>
    <name evidence="2" type="ORF">ATY39_07800</name>
</gene>
<dbReference type="SUPFAM" id="SSF109854">
    <property type="entry name" value="DinB/YfiT-like putative metalloenzymes"/>
    <property type="match status" value="1"/>
</dbReference>
<keyword evidence="3" id="KW-1185">Reference proteome</keyword>
<protein>
    <recommendedName>
        <fullName evidence="1">DinB-like domain-containing protein</fullName>
    </recommendedName>
</protein>
<dbReference type="Pfam" id="PF12867">
    <property type="entry name" value="DinB_2"/>
    <property type="match status" value="1"/>
</dbReference>
<reference evidence="3" key="2">
    <citation type="submission" date="2016-03" db="EMBL/GenBank/DDBJ databases">
        <authorList>
            <person name="Ploux O."/>
        </authorList>
    </citation>
    <scope>NUCLEOTIDE SEQUENCE [LARGE SCALE GENOMIC DNA]</scope>
    <source>
        <strain evidence="3">PP9</strain>
    </source>
</reference>
<dbReference type="InterPro" id="IPR034660">
    <property type="entry name" value="DinB/YfiT-like"/>
</dbReference>